<name>A0AAP0K019_9MAGN</name>
<accession>A0AAP0K019</accession>
<evidence type="ECO:0000313" key="2">
    <source>
        <dbReference type="Proteomes" id="UP001420932"/>
    </source>
</evidence>
<organism evidence="1 2">
    <name type="scientific">Stephania yunnanensis</name>
    <dbReference type="NCBI Taxonomy" id="152371"/>
    <lineage>
        <taxon>Eukaryota</taxon>
        <taxon>Viridiplantae</taxon>
        <taxon>Streptophyta</taxon>
        <taxon>Embryophyta</taxon>
        <taxon>Tracheophyta</taxon>
        <taxon>Spermatophyta</taxon>
        <taxon>Magnoliopsida</taxon>
        <taxon>Ranunculales</taxon>
        <taxon>Menispermaceae</taxon>
        <taxon>Menispermoideae</taxon>
        <taxon>Cissampelideae</taxon>
        <taxon>Stephania</taxon>
    </lineage>
</organism>
<protein>
    <submittedName>
        <fullName evidence="1">Uncharacterized protein</fullName>
    </submittedName>
</protein>
<dbReference type="Proteomes" id="UP001420932">
    <property type="component" value="Unassembled WGS sequence"/>
</dbReference>
<keyword evidence="2" id="KW-1185">Reference proteome</keyword>
<dbReference type="Gene3D" id="1.10.510.10">
    <property type="entry name" value="Transferase(Phosphotransferase) domain 1"/>
    <property type="match status" value="1"/>
</dbReference>
<reference evidence="1 2" key="1">
    <citation type="submission" date="2024-01" db="EMBL/GenBank/DDBJ databases">
        <title>Genome assemblies of Stephania.</title>
        <authorList>
            <person name="Yang L."/>
        </authorList>
    </citation>
    <scope>NUCLEOTIDE SEQUENCE [LARGE SCALE GENOMIC DNA]</scope>
    <source>
        <strain evidence="1">YNDBR</strain>
        <tissue evidence="1">Leaf</tissue>
    </source>
</reference>
<gene>
    <name evidence="1" type="ORF">Syun_012737</name>
</gene>
<dbReference type="EMBL" id="JBBNAF010000005">
    <property type="protein sequence ID" value="KAK9143337.1"/>
    <property type="molecule type" value="Genomic_DNA"/>
</dbReference>
<proteinExistence type="predicted"/>
<comment type="caution">
    <text evidence="1">The sequence shown here is derived from an EMBL/GenBank/DDBJ whole genome shotgun (WGS) entry which is preliminary data.</text>
</comment>
<dbReference type="AlphaFoldDB" id="A0AAP0K019"/>
<sequence length="160" mass="17983">MCANFDRDWIRMTSLLYICNKEIDQYAYFIQVNEKSDIYNFDMVILELVARKRLIDPEYEEKDLVKWVSTTLNEEEIDPIIDTNLGSYHKEEICKWEARLVGRQPFEVGRAVGGSHWWRETAVGGTTGARSGGGMGGIGGRVPLAVGGTIERGNGGGRHN</sequence>
<evidence type="ECO:0000313" key="1">
    <source>
        <dbReference type="EMBL" id="KAK9143337.1"/>
    </source>
</evidence>